<keyword evidence="2" id="KW-1185">Reference proteome</keyword>
<evidence type="ECO:0000313" key="2">
    <source>
        <dbReference type="Proteomes" id="UP001596058"/>
    </source>
</evidence>
<dbReference type="EMBL" id="JBHSPA010000045">
    <property type="protein sequence ID" value="MFC5829160.1"/>
    <property type="molecule type" value="Genomic_DNA"/>
</dbReference>
<gene>
    <name evidence="1" type="ORF">ACFPZ3_35300</name>
</gene>
<organism evidence="1 2">
    <name type="scientific">Nonomuraea insulae</name>
    <dbReference type="NCBI Taxonomy" id="1616787"/>
    <lineage>
        <taxon>Bacteria</taxon>
        <taxon>Bacillati</taxon>
        <taxon>Actinomycetota</taxon>
        <taxon>Actinomycetes</taxon>
        <taxon>Streptosporangiales</taxon>
        <taxon>Streptosporangiaceae</taxon>
        <taxon>Nonomuraea</taxon>
    </lineage>
</organism>
<dbReference type="Proteomes" id="UP001596058">
    <property type="component" value="Unassembled WGS sequence"/>
</dbReference>
<reference evidence="2" key="1">
    <citation type="journal article" date="2019" name="Int. J. Syst. Evol. Microbiol.">
        <title>The Global Catalogue of Microorganisms (GCM) 10K type strain sequencing project: providing services to taxonomists for standard genome sequencing and annotation.</title>
        <authorList>
            <consortium name="The Broad Institute Genomics Platform"/>
            <consortium name="The Broad Institute Genome Sequencing Center for Infectious Disease"/>
            <person name="Wu L."/>
            <person name="Ma J."/>
        </authorList>
    </citation>
    <scope>NUCLEOTIDE SEQUENCE [LARGE SCALE GENOMIC DNA]</scope>
    <source>
        <strain evidence="2">CCUG 53903</strain>
    </source>
</reference>
<sequence length="55" mass="5454">MSVMRVVAAAELAAMAWTDGRDGFGPRLAPAVRDHVVPLLAGAGVLGAPGVMGAP</sequence>
<comment type="caution">
    <text evidence="1">The sequence shown here is derived from an EMBL/GenBank/DDBJ whole genome shotgun (WGS) entry which is preliminary data.</text>
</comment>
<accession>A0ABW1CTN6</accession>
<evidence type="ECO:0000313" key="1">
    <source>
        <dbReference type="EMBL" id="MFC5829160.1"/>
    </source>
</evidence>
<dbReference type="RefSeq" id="WP_379518651.1">
    <property type="nucleotide sequence ID" value="NZ_JBHSPA010000045.1"/>
</dbReference>
<proteinExistence type="predicted"/>
<protein>
    <submittedName>
        <fullName evidence="1">Uncharacterized protein</fullName>
    </submittedName>
</protein>
<name>A0ABW1CTN6_9ACTN</name>